<evidence type="ECO:0008006" key="4">
    <source>
        <dbReference type="Google" id="ProtNLM"/>
    </source>
</evidence>
<evidence type="ECO:0000313" key="2">
    <source>
        <dbReference type="EMBL" id="OBI52840.1"/>
    </source>
</evidence>
<feature type="region of interest" description="Disordered" evidence="1">
    <location>
        <begin position="214"/>
        <end position="236"/>
    </location>
</feature>
<proteinExistence type="predicted"/>
<evidence type="ECO:0000313" key="3">
    <source>
        <dbReference type="Proteomes" id="UP000093592"/>
    </source>
</evidence>
<dbReference type="InterPro" id="IPR023213">
    <property type="entry name" value="CAT-like_dom_sf"/>
</dbReference>
<name>A0A1A2ZRA8_9MYCO</name>
<sequence>MRRRIRSARAARDNRTSNGVAPPDNRLAFMDHGLFAGQRAAGQELVIQGLWVYEHPVDFDGLRRFHHNLGYGLLGRRIERSPLPFARHRWVAHRGPSDIDIAECARPRAELSEWADDRAHMSADPELGPGWHLGVLPLTDGSTAVSLVVSHYLVDGLGLAVAVLDAVLGNKRDFGYPPPGSRTRRRAVAQDVRQTAQDAPEVARALVVAAKTAREQARRRRDSAHSPGSRPAAVPIENGDDVVRVPGITVYVDLNDWDARAKTLGGTSNALAAALAVKLAERLGRRRASDGAVTLLLPATDRTEGDQRANAVSLARVSVDPTPVTTDLSNLRAAIKQTLKTSRETPDESSQLLWLMALMPKRALKRMADAAPADPDLPVFCSYLGDLGSVLRPDGTDAEYGTARGVWQHVTRQRLERMGGQMRVQSWRISGKLGMTVAAYQPGAENTKPALRELAARTLAEFGLTGEIG</sequence>
<reference evidence="3" key="1">
    <citation type="submission" date="2016-06" db="EMBL/GenBank/DDBJ databases">
        <authorList>
            <person name="Sutton G."/>
            <person name="Brinkac L."/>
            <person name="Sanka R."/>
            <person name="Adams M."/>
            <person name="Lau E."/>
            <person name="Sam S."/>
            <person name="Sreng N."/>
            <person name="Him V."/>
            <person name="Kerleguer A."/>
            <person name="Cheng S."/>
        </authorList>
    </citation>
    <scope>NUCLEOTIDE SEQUENCE [LARGE SCALE GENOMIC DNA]</scope>
    <source>
        <strain evidence="3">E861</strain>
    </source>
</reference>
<comment type="caution">
    <text evidence="2">The sequence shown here is derived from an EMBL/GenBank/DDBJ whole genome shotgun (WGS) entry which is preliminary data.</text>
</comment>
<dbReference type="SUPFAM" id="SSF52777">
    <property type="entry name" value="CoA-dependent acyltransferases"/>
    <property type="match status" value="1"/>
</dbReference>
<feature type="region of interest" description="Disordered" evidence="1">
    <location>
        <begin position="1"/>
        <end position="24"/>
    </location>
</feature>
<accession>A0A1A2ZRA8</accession>
<dbReference type="EMBL" id="LZKJ01000012">
    <property type="protein sequence ID" value="OBI52840.1"/>
    <property type="molecule type" value="Genomic_DNA"/>
</dbReference>
<dbReference type="AlphaFoldDB" id="A0A1A2ZRA8"/>
<dbReference type="Gene3D" id="3.30.559.10">
    <property type="entry name" value="Chloramphenicol acetyltransferase-like domain"/>
    <property type="match status" value="1"/>
</dbReference>
<organism evidence="2 3">
    <name type="scientific">Mycobacterium kyorinense</name>
    <dbReference type="NCBI Taxonomy" id="487514"/>
    <lineage>
        <taxon>Bacteria</taxon>
        <taxon>Bacillati</taxon>
        <taxon>Actinomycetota</taxon>
        <taxon>Actinomycetes</taxon>
        <taxon>Mycobacteriales</taxon>
        <taxon>Mycobacteriaceae</taxon>
        <taxon>Mycobacterium</taxon>
    </lineage>
</organism>
<protein>
    <recommendedName>
        <fullName evidence="4">Diacylglycerol O-acyltransferase</fullName>
    </recommendedName>
</protein>
<dbReference type="Proteomes" id="UP000093592">
    <property type="component" value="Unassembled WGS sequence"/>
</dbReference>
<evidence type="ECO:0000256" key="1">
    <source>
        <dbReference type="SAM" id="MobiDB-lite"/>
    </source>
</evidence>
<gene>
    <name evidence="2" type="ORF">A5707_11970</name>
</gene>